<protein>
    <recommendedName>
        <fullName evidence="2">DUF3108 domain-containing protein</fullName>
    </recommendedName>
</protein>
<feature type="chain" id="PRO_5011477716" description="DUF3108 domain-containing protein" evidence="1">
    <location>
        <begin position="22"/>
        <end position="230"/>
    </location>
</feature>
<keyword evidence="4" id="KW-1185">Reference proteome</keyword>
<feature type="domain" description="DUF3108" evidence="2">
    <location>
        <begin position="31"/>
        <end position="226"/>
    </location>
</feature>
<keyword evidence="1" id="KW-0732">Signal</keyword>
<feature type="signal peptide" evidence="1">
    <location>
        <begin position="1"/>
        <end position="21"/>
    </location>
</feature>
<dbReference type="InterPro" id="IPR049279">
    <property type="entry name" value="DUF3108-like"/>
</dbReference>
<evidence type="ECO:0000256" key="1">
    <source>
        <dbReference type="SAM" id="SignalP"/>
    </source>
</evidence>
<dbReference type="STRING" id="1640674.SAMN05216323_10492"/>
<dbReference type="Gene3D" id="2.40.360.20">
    <property type="match status" value="1"/>
</dbReference>
<name>A0A1G6P615_9BACT</name>
<evidence type="ECO:0000259" key="2">
    <source>
        <dbReference type="Pfam" id="PF21347"/>
    </source>
</evidence>
<gene>
    <name evidence="3" type="ORF">SAMN05216323_10492</name>
</gene>
<dbReference type="Proteomes" id="UP000199452">
    <property type="component" value="Unassembled WGS sequence"/>
</dbReference>
<accession>A0A1G6P615</accession>
<evidence type="ECO:0000313" key="3">
    <source>
        <dbReference type="EMBL" id="SDC75642.1"/>
    </source>
</evidence>
<reference evidence="3 4" key="1">
    <citation type="submission" date="2016-09" db="EMBL/GenBank/DDBJ databases">
        <authorList>
            <person name="Capua I."/>
            <person name="De Benedictis P."/>
            <person name="Joannis T."/>
            <person name="Lombin L.H."/>
            <person name="Cattoli G."/>
        </authorList>
    </citation>
    <scope>NUCLEOTIDE SEQUENCE [LARGE SCALE GENOMIC DNA]</scope>
    <source>
        <strain evidence="3 4">A7P-90m</strain>
    </source>
</reference>
<dbReference type="Pfam" id="PF21347">
    <property type="entry name" value="DUF3108_like"/>
    <property type="match status" value="1"/>
</dbReference>
<dbReference type="EMBL" id="FMYP01000049">
    <property type="protein sequence ID" value="SDC75642.1"/>
    <property type="molecule type" value="Genomic_DNA"/>
</dbReference>
<proteinExistence type="predicted"/>
<evidence type="ECO:0000313" key="4">
    <source>
        <dbReference type="Proteomes" id="UP000199452"/>
    </source>
</evidence>
<sequence>MKTKSIILGLFIIAAPFVTKAQTCDAFFPYKKGMVIEQQSFSPKNKITSSVKQTVKEITNTSQGLKVDLASEYFDEKGKLAGSSNMVITCKNGTISVDMRNYLDAKSKESFSGANVTIEGKPLELPFNMAPGMDLPEGSLIMKMAMGDSPIAMNLNMRIFDRKVEGIESVTTPSGTYSCYKLSQKIEMKMMFTVSAKSIEFYSKEFGLVRSESYDSKGKLTGYTVLSKIN</sequence>
<dbReference type="AlphaFoldDB" id="A0A1G6P615"/>
<organism evidence="3 4">
    <name type="scientific">Williamwhitmania taraxaci</name>
    <dbReference type="NCBI Taxonomy" id="1640674"/>
    <lineage>
        <taxon>Bacteria</taxon>
        <taxon>Pseudomonadati</taxon>
        <taxon>Bacteroidota</taxon>
        <taxon>Bacteroidia</taxon>
        <taxon>Bacteroidales</taxon>
        <taxon>Williamwhitmaniaceae</taxon>
        <taxon>Williamwhitmania</taxon>
    </lineage>
</organism>